<comment type="caution">
    <text evidence="1">The sequence shown here is derived from an EMBL/GenBank/DDBJ whole genome shotgun (WGS) entry which is preliminary data.</text>
</comment>
<accession>A0ABP8N0D2</accession>
<evidence type="ECO:0000313" key="1">
    <source>
        <dbReference type="EMBL" id="GAA4457996.1"/>
    </source>
</evidence>
<reference evidence="2" key="1">
    <citation type="journal article" date="2019" name="Int. J. Syst. Evol. Microbiol.">
        <title>The Global Catalogue of Microorganisms (GCM) 10K type strain sequencing project: providing services to taxonomists for standard genome sequencing and annotation.</title>
        <authorList>
            <consortium name="The Broad Institute Genomics Platform"/>
            <consortium name="The Broad Institute Genome Sequencing Center for Infectious Disease"/>
            <person name="Wu L."/>
            <person name="Ma J."/>
        </authorList>
    </citation>
    <scope>NUCLEOTIDE SEQUENCE [LARGE SCALE GENOMIC DNA]</scope>
    <source>
        <strain evidence="2">JCM 31921</strain>
    </source>
</reference>
<dbReference type="EMBL" id="BAABEZ010000024">
    <property type="protein sequence ID" value="GAA4457996.1"/>
    <property type="molecule type" value="Genomic_DNA"/>
</dbReference>
<evidence type="ECO:0008006" key="3">
    <source>
        <dbReference type="Google" id="ProtNLM"/>
    </source>
</evidence>
<dbReference type="RefSeq" id="WP_344827862.1">
    <property type="nucleotide sequence ID" value="NZ_BAABEZ010000024.1"/>
</dbReference>
<evidence type="ECO:0000313" key="2">
    <source>
        <dbReference type="Proteomes" id="UP001501410"/>
    </source>
</evidence>
<protein>
    <recommendedName>
        <fullName evidence="3">DUF2188 domain-containing protein</fullName>
    </recommendedName>
</protein>
<organism evidence="1 2">
    <name type="scientific">Rurimicrobium arvi</name>
    <dbReference type="NCBI Taxonomy" id="2049916"/>
    <lineage>
        <taxon>Bacteria</taxon>
        <taxon>Pseudomonadati</taxon>
        <taxon>Bacteroidota</taxon>
        <taxon>Chitinophagia</taxon>
        <taxon>Chitinophagales</taxon>
        <taxon>Chitinophagaceae</taxon>
        <taxon>Rurimicrobium</taxon>
    </lineage>
</organism>
<name>A0ABP8N0D2_9BACT</name>
<dbReference type="Proteomes" id="UP001501410">
    <property type="component" value="Unassembled WGS sequence"/>
</dbReference>
<proteinExistence type="predicted"/>
<gene>
    <name evidence="1" type="ORF">GCM10023092_25570</name>
</gene>
<sequence>MAWGAITITFDPTGYHQNYKRRNVDTHVELNTLIGDAVQDSVTRIRNNGYAGNIIVDRNNDQQGVPDPGPNYREI</sequence>
<keyword evidence="2" id="KW-1185">Reference proteome</keyword>